<evidence type="ECO:0000313" key="2">
    <source>
        <dbReference type="EMBL" id="GGM96234.1"/>
    </source>
</evidence>
<reference evidence="2" key="2">
    <citation type="submission" date="2020-09" db="EMBL/GenBank/DDBJ databases">
        <authorList>
            <person name="Sun Q."/>
            <person name="Zhou Y."/>
        </authorList>
    </citation>
    <scope>NUCLEOTIDE SEQUENCE</scope>
    <source>
        <strain evidence="2">CGMCC 4.7110</strain>
    </source>
</reference>
<protein>
    <recommendedName>
        <fullName evidence="4">Secreted protein</fullName>
    </recommendedName>
</protein>
<name>A0A917UJV4_9ACTN</name>
<feature type="chain" id="PRO_5037318401" description="Secreted protein" evidence="1">
    <location>
        <begin position="24"/>
        <end position="68"/>
    </location>
</feature>
<feature type="signal peptide" evidence="1">
    <location>
        <begin position="1"/>
        <end position="23"/>
    </location>
</feature>
<evidence type="ECO:0000256" key="1">
    <source>
        <dbReference type="SAM" id="SignalP"/>
    </source>
</evidence>
<reference evidence="2" key="1">
    <citation type="journal article" date="2014" name="Int. J. Syst. Evol. Microbiol.">
        <title>Complete genome sequence of Corynebacterium casei LMG S-19264T (=DSM 44701T), isolated from a smear-ripened cheese.</title>
        <authorList>
            <consortium name="US DOE Joint Genome Institute (JGI-PGF)"/>
            <person name="Walter F."/>
            <person name="Albersmeier A."/>
            <person name="Kalinowski J."/>
            <person name="Ruckert C."/>
        </authorList>
    </citation>
    <scope>NUCLEOTIDE SEQUENCE</scope>
    <source>
        <strain evidence="2">CGMCC 4.7110</strain>
    </source>
</reference>
<dbReference type="Proteomes" id="UP000653411">
    <property type="component" value="Unassembled WGS sequence"/>
</dbReference>
<keyword evidence="3" id="KW-1185">Reference proteome</keyword>
<evidence type="ECO:0008006" key="4">
    <source>
        <dbReference type="Google" id="ProtNLM"/>
    </source>
</evidence>
<keyword evidence="1" id="KW-0732">Signal</keyword>
<dbReference type="AlphaFoldDB" id="A0A917UJV4"/>
<comment type="caution">
    <text evidence="2">The sequence shown here is derived from an EMBL/GenBank/DDBJ whole genome shotgun (WGS) entry which is preliminary data.</text>
</comment>
<accession>A0A917UJV4</accession>
<evidence type="ECO:0000313" key="3">
    <source>
        <dbReference type="Proteomes" id="UP000653411"/>
    </source>
</evidence>
<organism evidence="2 3">
    <name type="scientific">Streptomyces fuscichromogenes</name>
    <dbReference type="NCBI Taxonomy" id="1324013"/>
    <lineage>
        <taxon>Bacteria</taxon>
        <taxon>Bacillati</taxon>
        <taxon>Actinomycetota</taxon>
        <taxon>Actinomycetes</taxon>
        <taxon>Kitasatosporales</taxon>
        <taxon>Streptomycetaceae</taxon>
        <taxon>Streptomyces</taxon>
    </lineage>
</organism>
<dbReference type="EMBL" id="BMML01000003">
    <property type="protein sequence ID" value="GGM96234.1"/>
    <property type="molecule type" value="Genomic_DNA"/>
</dbReference>
<dbReference type="RefSeq" id="WP_089106986.1">
    <property type="nucleotide sequence ID" value="NZ_BMML01000003.1"/>
</dbReference>
<sequence>MKRIITATALALTGLALAAPAHADGSASGPSRDLATKVAGALPKAAVAGLNAAATSMTTGLQDPPPAR</sequence>
<gene>
    <name evidence="2" type="ORF">GCM10011578_016020</name>
</gene>
<proteinExistence type="predicted"/>